<gene>
    <name evidence="2" type="ORF">CLOSTHATH_06179</name>
</gene>
<accession>D3ARC2</accession>
<keyword evidence="1" id="KW-1133">Transmembrane helix</keyword>
<proteinExistence type="predicted"/>
<dbReference type="Proteomes" id="UP000004968">
    <property type="component" value="Unassembled WGS sequence"/>
</dbReference>
<protein>
    <submittedName>
        <fullName evidence="2">Uncharacterized protein</fullName>
    </submittedName>
</protein>
<keyword evidence="1" id="KW-0812">Transmembrane</keyword>
<evidence type="ECO:0000313" key="2">
    <source>
        <dbReference type="EMBL" id="EFC95632.1"/>
    </source>
</evidence>
<evidence type="ECO:0000313" key="3">
    <source>
        <dbReference type="Proteomes" id="UP000004968"/>
    </source>
</evidence>
<dbReference type="AlphaFoldDB" id="D3ARC2"/>
<name>D3ARC2_9FIRM</name>
<keyword evidence="1" id="KW-0472">Membrane</keyword>
<dbReference type="HOGENOM" id="CLU_2176332_0_0_9"/>
<feature type="non-terminal residue" evidence="2">
    <location>
        <position position="110"/>
    </location>
</feature>
<feature type="transmembrane region" description="Helical" evidence="1">
    <location>
        <begin position="21"/>
        <end position="43"/>
    </location>
</feature>
<dbReference type="EMBL" id="ACIO01000709">
    <property type="protein sequence ID" value="EFC95632.1"/>
    <property type="molecule type" value="Genomic_DNA"/>
</dbReference>
<comment type="caution">
    <text evidence="2">The sequence shown here is derived from an EMBL/GenBank/DDBJ whole genome shotgun (WGS) entry which is preliminary data.</text>
</comment>
<sequence length="110" mass="12195">MNMEEYRERRQQEKRRRMIHNILVIVTGFLLIAALVTGGIILGRYRSGFGSVKASVHQTTAETTAPEIITTAAETEDTGLTDLLTQAESLAAQYDYEGAINLITSDSRYA</sequence>
<evidence type="ECO:0000256" key="1">
    <source>
        <dbReference type="SAM" id="Phobius"/>
    </source>
</evidence>
<reference evidence="2 3" key="1">
    <citation type="submission" date="2010-01" db="EMBL/GenBank/DDBJ databases">
        <authorList>
            <person name="Weinstock G."/>
            <person name="Sodergren E."/>
            <person name="Clifton S."/>
            <person name="Fulton L."/>
            <person name="Fulton B."/>
            <person name="Courtney L."/>
            <person name="Fronick C."/>
            <person name="Harrison M."/>
            <person name="Strong C."/>
            <person name="Farmer C."/>
            <person name="Delahaunty K."/>
            <person name="Markovic C."/>
            <person name="Hall O."/>
            <person name="Minx P."/>
            <person name="Tomlinson C."/>
            <person name="Mitreva M."/>
            <person name="Nelson J."/>
            <person name="Hou S."/>
            <person name="Wollam A."/>
            <person name="Pepin K.H."/>
            <person name="Johnson M."/>
            <person name="Bhonagiri V."/>
            <person name="Nash W.E."/>
            <person name="Warren W."/>
            <person name="Chinwalla A."/>
            <person name="Mardis E.R."/>
            <person name="Wilson R.K."/>
        </authorList>
    </citation>
    <scope>NUCLEOTIDE SEQUENCE [LARGE SCALE GENOMIC DNA]</scope>
    <source>
        <strain evidence="2 3">DSM 13479</strain>
    </source>
</reference>
<organism evidence="2 3">
    <name type="scientific">Hungatella hathewayi DSM 13479</name>
    <dbReference type="NCBI Taxonomy" id="566550"/>
    <lineage>
        <taxon>Bacteria</taxon>
        <taxon>Bacillati</taxon>
        <taxon>Bacillota</taxon>
        <taxon>Clostridia</taxon>
        <taxon>Lachnospirales</taxon>
        <taxon>Lachnospiraceae</taxon>
        <taxon>Hungatella</taxon>
    </lineage>
</organism>